<feature type="domain" description="Luciferase-like" evidence="2">
    <location>
        <begin position="15"/>
        <end position="234"/>
    </location>
</feature>
<evidence type="ECO:0000313" key="3">
    <source>
        <dbReference type="EMBL" id="GAA1993842.1"/>
    </source>
</evidence>
<dbReference type="EMBL" id="BAAAOH010000001">
    <property type="protein sequence ID" value="GAA1993842.1"/>
    <property type="molecule type" value="Genomic_DNA"/>
</dbReference>
<keyword evidence="4" id="KW-1185">Reference proteome</keyword>
<dbReference type="PANTHER" id="PTHR43244:SF1">
    <property type="entry name" value="5,10-METHYLENETETRAHYDROMETHANOPTERIN REDUCTASE"/>
    <property type="match status" value="1"/>
</dbReference>
<evidence type="ECO:0000313" key="4">
    <source>
        <dbReference type="Proteomes" id="UP001500326"/>
    </source>
</evidence>
<sequence length="292" mass="30843">MTSRRVGAIFLPDHPPEQLREFVLTAEHAGVDEIWLWEDCFQEGAFASAAAALAWTERLRIGIGISPMPLRNVALTAMEIASVERMFPGRLIPGVGHGVLSWMGQVGARVASPLTLMREYVPALRTLLAGETVTTAGRYVQLNDVRLDWPPTVPPRVFAAAEGPKTLALSGEVAEGTVLTGGTTTAQVVAARELIARGRAAAQRDPADHEVVVYVAVAFGRDAPARAAAQLEAWGMPGEIDRILVGDPGQVAAGVAEYHAAGADAVILQPLHTDADHAAFLGGVAEVARLTT</sequence>
<dbReference type="Proteomes" id="UP001500326">
    <property type="component" value="Unassembled WGS sequence"/>
</dbReference>
<protein>
    <submittedName>
        <fullName evidence="3">LLM class flavin-dependent oxidoreductase</fullName>
    </submittedName>
</protein>
<keyword evidence="1" id="KW-0560">Oxidoreductase</keyword>
<gene>
    <name evidence="3" type="ORF">GCM10009777_31800</name>
</gene>
<accession>A0ABN2SXK9</accession>
<dbReference type="Pfam" id="PF00296">
    <property type="entry name" value="Bac_luciferase"/>
    <property type="match status" value="1"/>
</dbReference>
<proteinExistence type="predicted"/>
<dbReference type="InterPro" id="IPR011251">
    <property type="entry name" value="Luciferase-like_dom"/>
</dbReference>
<reference evidence="3 4" key="1">
    <citation type="journal article" date="2019" name="Int. J. Syst. Evol. Microbiol.">
        <title>The Global Catalogue of Microorganisms (GCM) 10K type strain sequencing project: providing services to taxonomists for standard genome sequencing and annotation.</title>
        <authorList>
            <consortium name="The Broad Institute Genomics Platform"/>
            <consortium name="The Broad Institute Genome Sequencing Center for Infectious Disease"/>
            <person name="Wu L."/>
            <person name="Ma J."/>
        </authorList>
    </citation>
    <scope>NUCLEOTIDE SEQUENCE [LARGE SCALE GENOMIC DNA]</scope>
    <source>
        <strain evidence="3 4">JCM 14902</strain>
    </source>
</reference>
<evidence type="ECO:0000259" key="2">
    <source>
        <dbReference type="Pfam" id="PF00296"/>
    </source>
</evidence>
<dbReference type="RefSeq" id="WP_344064441.1">
    <property type="nucleotide sequence ID" value="NZ_BAAAOH010000001.1"/>
</dbReference>
<organism evidence="3 4">
    <name type="scientific">Microbacterium pumilum</name>
    <dbReference type="NCBI Taxonomy" id="344165"/>
    <lineage>
        <taxon>Bacteria</taxon>
        <taxon>Bacillati</taxon>
        <taxon>Actinomycetota</taxon>
        <taxon>Actinomycetes</taxon>
        <taxon>Micrococcales</taxon>
        <taxon>Microbacteriaceae</taxon>
        <taxon>Microbacterium</taxon>
    </lineage>
</organism>
<dbReference type="PANTHER" id="PTHR43244">
    <property type="match status" value="1"/>
</dbReference>
<dbReference type="InterPro" id="IPR050564">
    <property type="entry name" value="F420-G6PD/mer"/>
</dbReference>
<evidence type="ECO:0000256" key="1">
    <source>
        <dbReference type="ARBA" id="ARBA00023002"/>
    </source>
</evidence>
<dbReference type="SUPFAM" id="SSF51679">
    <property type="entry name" value="Bacterial luciferase-like"/>
    <property type="match status" value="1"/>
</dbReference>
<dbReference type="Gene3D" id="3.20.20.30">
    <property type="entry name" value="Luciferase-like domain"/>
    <property type="match status" value="1"/>
</dbReference>
<name>A0ABN2SXK9_9MICO</name>
<comment type="caution">
    <text evidence="3">The sequence shown here is derived from an EMBL/GenBank/DDBJ whole genome shotgun (WGS) entry which is preliminary data.</text>
</comment>
<dbReference type="InterPro" id="IPR036661">
    <property type="entry name" value="Luciferase-like_sf"/>
</dbReference>